<comment type="subcellular location">
    <subcellularLocation>
        <location evidence="1">Membrane</location>
        <topology evidence="1">Multi-pass membrane protein</topology>
    </subcellularLocation>
</comment>
<evidence type="ECO:0000256" key="2">
    <source>
        <dbReference type="ARBA" id="ARBA00006772"/>
    </source>
</evidence>
<evidence type="ECO:0000256" key="4">
    <source>
        <dbReference type="ARBA" id="ARBA00022989"/>
    </source>
</evidence>
<dbReference type="GO" id="GO:0015141">
    <property type="term" value="F:succinate transmembrane transporter activity"/>
    <property type="evidence" value="ECO:0007669"/>
    <property type="project" value="TreeGrafter"/>
</dbReference>
<evidence type="ECO:0000256" key="1">
    <source>
        <dbReference type="ARBA" id="ARBA00004141"/>
    </source>
</evidence>
<dbReference type="InterPro" id="IPR001898">
    <property type="entry name" value="SLC13A/DASS"/>
</dbReference>
<feature type="transmembrane region" description="Helical" evidence="6">
    <location>
        <begin position="109"/>
        <end position="129"/>
    </location>
</feature>
<sequence>MFVVPKDPVRSSQNLGLLTWEEANSKIQWGVVFIICGGMTLAEASKASGLSAILVSKLRALKVMPSYVVVSILCFSASIFTEFTSNAAISAIILPIVFEMAVALEVHPLYFGIPVTIACSFSFMLPAATPPNAIVFERGNFKISDMAAPGFLMNMMCVIVELISIHTLGPLVFGVHSFPPWAAQNHTETPAPSG</sequence>
<reference evidence="7" key="1">
    <citation type="journal article" date="2020" name="Cell">
        <title>Large-Scale Comparative Analyses of Tick Genomes Elucidate Their Genetic Diversity and Vector Capacities.</title>
        <authorList>
            <consortium name="Tick Genome and Microbiome Consortium (TIGMIC)"/>
            <person name="Jia N."/>
            <person name="Wang J."/>
            <person name="Shi W."/>
            <person name="Du L."/>
            <person name="Sun Y."/>
            <person name="Zhan W."/>
            <person name="Jiang J.F."/>
            <person name="Wang Q."/>
            <person name="Zhang B."/>
            <person name="Ji P."/>
            <person name="Bell-Sakyi L."/>
            <person name="Cui X.M."/>
            <person name="Yuan T.T."/>
            <person name="Jiang B.G."/>
            <person name="Yang W.F."/>
            <person name="Lam T.T."/>
            <person name="Chang Q.C."/>
            <person name="Ding S.J."/>
            <person name="Wang X.J."/>
            <person name="Zhu J.G."/>
            <person name="Ruan X.D."/>
            <person name="Zhao L."/>
            <person name="Wei J.T."/>
            <person name="Ye R.Z."/>
            <person name="Que T.C."/>
            <person name="Du C.H."/>
            <person name="Zhou Y.H."/>
            <person name="Cheng J.X."/>
            <person name="Dai P.F."/>
            <person name="Guo W.B."/>
            <person name="Han X.H."/>
            <person name="Huang E.J."/>
            <person name="Li L.F."/>
            <person name="Wei W."/>
            <person name="Gao Y.C."/>
            <person name="Liu J.Z."/>
            <person name="Shao H.Z."/>
            <person name="Wang X."/>
            <person name="Wang C.C."/>
            <person name="Yang T.C."/>
            <person name="Huo Q.B."/>
            <person name="Li W."/>
            <person name="Chen H.Y."/>
            <person name="Chen S.E."/>
            <person name="Zhou L.G."/>
            <person name="Ni X.B."/>
            <person name="Tian J.H."/>
            <person name="Sheng Y."/>
            <person name="Liu T."/>
            <person name="Pan Y.S."/>
            <person name="Xia L.Y."/>
            <person name="Li J."/>
            <person name="Zhao F."/>
            <person name="Cao W.C."/>
        </authorList>
    </citation>
    <scope>NUCLEOTIDE SEQUENCE</scope>
    <source>
        <strain evidence="7">Rsan-2018</strain>
    </source>
</reference>
<name>A0A9D4Q786_RHISA</name>
<dbReference type="PANTHER" id="PTHR10283:SF82">
    <property type="entry name" value="SOLUTE CARRIER FAMILY 13 MEMBER 2"/>
    <property type="match status" value="1"/>
</dbReference>
<reference evidence="7" key="2">
    <citation type="submission" date="2021-09" db="EMBL/GenBank/DDBJ databases">
        <authorList>
            <person name="Jia N."/>
            <person name="Wang J."/>
            <person name="Shi W."/>
            <person name="Du L."/>
            <person name="Sun Y."/>
            <person name="Zhan W."/>
            <person name="Jiang J."/>
            <person name="Wang Q."/>
            <person name="Zhang B."/>
            <person name="Ji P."/>
            <person name="Sakyi L.B."/>
            <person name="Cui X."/>
            <person name="Yuan T."/>
            <person name="Jiang B."/>
            <person name="Yang W."/>
            <person name="Lam T.T.-Y."/>
            <person name="Chang Q."/>
            <person name="Ding S."/>
            <person name="Wang X."/>
            <person name="Zhu J."/>
            <person name="Ruan X."/>
            <person name="Zhao L."/>
            <person name="Wei J."/>
            <person name="Que T."/>
            <person name="Du C."/>
            <person name="Cheng J."/>
            <person name="Dai P."/>
            <person name="Han X."/>
            <person name="Huang E."/>
            <person name="Gao Y."/>
            <person name="Liu J."/>
            <person name="Shao H."/>
            <person name="Ye R."/>
            <person name="Li L."/>
            <person name="Wei W."/>
            <person name="Wang X."/>
            <person name="Wang C."/>
            <person name="Huo Q."/>
            <person name="Li W."/>
            <person name="Guo W."/>
            <person name="Chen H."/>
            <person name="Chen S."/>
            <person name="Zhou L."/>
            <person name="Zhou L."/>
            <person name="Ni X."/>
            <person name="Tian J."/>
            <person name="Zhou Y."/>
            <person name="Sheng Y."/>
            <person name="Liu T."/>
            <person name="Pan Y."/>
            <person name="Xia L."/>
            <person name="Li J."/>
            <person name="Zhao F."/>
            <person name="Cao W."/>
        </authorList>
    </citation>
    <scope>NUCLEOTIDE SEQUENCE</scope>
    <source>
        <strain evidence="7">Rsan-2018</strain>
        <tissue evidence="7">Larvae</tissue>
    </source>
</reference>
<dbReference type="Proteomes" id="UP000821837">
    <property type="component" value="Unassembled WGS sequence"/>
</dbReference>
<evidence type="ECO:0000256" key="5">
    <source>
        <dbReference type="ARBA" id="ARBA00023136"/>
    </source>
</evidence>
<dbReference type="AlphaFoldDB" id="A0A9D4Q786"/>
<dbReference type="GO" id="GO:0005886">
    <property type="term" value="C:plasma membrane"/>
    <property type="evidence" value="ECO:0007669"/>
    <property type="project" value="TreeGrafter"/>
</dbReference>
<gene>
    <name evidence="7" type="ORF">HPB52_015195</name>
</gene>
<protein>
    <submittedName>
        <fullName evidence="7">Uncharacterized protein</fullName>
    </submittedName>
</protein>
<dbReference type="PANTHER" id="PTHR10283">
    <property type="entry name" value="SOLUTE CARRIER FAMILY 13 MEMBER"/>
    <property type="match status" value="1"/>
</dbReference>
<evidence type="ECO:0000313" key="7">
    <source>
        <dbReference type="EMBL" id="KAH7969160.1"/>
    </source>
</evidence>
<proteinExistence type="inferred from homology"/>
<keyword evidence="4 6" id="KW-1133">Transmembrane helix</keyword>
<feature type="transmembrane region" description="Helical" evidence="6">
    <location>
        <begin position="67"/>
        <end position="97"/>
    </location>
</feature>
<evidence type="ECO:0000256" key="6">
    <source>
        <dbReference type="SAM" id="Phobius"/>
    </source>
</evidence>
<dbReference type="VEuPathDB" id="VectorBase:RSAN_047138"/>
<comment type="caution">
    <text evidence="7">The sequence shown here is derived from an EMBL/GenBank/DDBJ whole genome shotgun (WGS) entry which is preliminary data.</text>
</comment>
<keyword evidence="8" id="KW-1185">Reference proteome</keyword>
<comment type="similarity">
    <text evidence="2">Belongs to the SLC13A/DASS transporter (TC 2.A.47) family. NADC subfamily.</text>
</comment>
<keyword evidence="3 6" id="KW-0812">Transmembrane</keyword>
<dbReference type="EMBL" id="JABSTV010001248">
    <property type="protein sequence ID" value="KAH7969160.1"/>
    <property type="molecule type" value="Genomic_DNA"/>
</dbReference>
<organism evidence="7 8">
    <name type="scientific">Rhipicephalus sanguineus</name>
    <name type="common">Brown dog tick</name>
    <name type="synonym">Ixodes sanguineus</name>
    <dbReference type="NCBI Taxonomy" id="34632"/>
    <lineage>
        <taxon>Eukaryota</taxon>
        <taxon>Metazoa</taxon>
        <taxon>Ecdysozoa</taxon>
        <taxon>Arthropoda</taxon>
        <taxon>Chelicerata</taxon>
        <taxon>Arachnida</taxon>
        <taxon>Acari</taxon>
        <taxon>Parasitiformes</taxon>
        <taxon>Ixodida</taxon>
        <taxon>Ixodoidea</taxon>
        <taxon>Ixodidae</taxon>
        <taxon>Rhipicephalinae</taxon>
        <taxon>Rhipicephalus</taxon>
        <taxon>Rhipicephalus</taxon>
    </lineage>
</organism>
<evidence type="ECO:0000313" key="8">
    <source>
        <dbReference type="Proteomes" id="UP000821837"/>
    </source>
</evidence>
<dbReference type="GO" id="GO:0015137">
    <property type="term" value="F:citrate transmembrane transporter activity"/>
    <property type="evidence" value="ECO:0007669"/>
    <property type="project" value="TreeGrafter"/>
</dbReference>
<evidence type="ECO:0000256" key="3">
    <source>
        <dbReference type="ARBA" id="ARBA00022692"/>
    </source>
</evidence>
<dbReference type="Pfam" id="PF00939">
    <property type="entry name" value="Na_sulph_symp"/>
    <property type="match status" value="1"/>
</dbReference>
<feature type="transmembrane region" description="Helical" evidence="6">
    <location>
        <begin position="150"/>
        <end position="173"/>
    </location>
</feature>
<keyword evidence="5 6" id="KW-0472">Membrane</keyword>
<accession>A0A9D4Q786</accession>